<reference evidence="2" key="1">
    <citation type="submission" date="2020-11" db="EMBL/GenBank/DDBJ databases">
        <authorList>
            <person name="Tran Van P."/>
        </authorList>
    </citation>
    <scope>NUCLEOTIDE SEQUENCE</scope>
</reference>
<feature type="compositionally biased region" description="Polar residues" evidence="1">
    <location>
        <begin position="162"/>
        <end position="175"/>
    </location>
</feature>
<protein>
    <submittedName>
        <fullName evidence="2">Uncharacterized protein</fullName>
    </submittedName>
</protein>
<evidence type="ECO:0000256" key="1">
    <source>
        <dbReference type="SAM" id="MobiDB-lite"/>
    </source>
</evidence>
<accession>A0A7R9D608</accession>
<feature type="compositionally biased region" description="Basic and acidic residues" evidence="1">
    <location>
        <begin position="135"/>
        <end position="145"/>
    </location>
</feature>
<feature type="region of interest" description="Disordered" evidence="1">
    <location>
        <begin position="42"/>
        <end position="81"/>
    </location>
</feature>
<name>A0A7R9D608_TIMPO</name>
<feature type="compositionally biased region" description="Polar residues" evidence="1">
    <location>
        <begin position="42"/>
        <end position="51"/>
    </location>
</feature>
<dbReference type="EMBL" id="OD003410">
    <property type="protein sequence ID" value="CAD7407771.1"/>
    <property type="molecule type" value="Genomic_DNA"/>
</dbReference>
<sequence>MYPIGHCCQASKFKTPRSSNPLLDTLSDMESTVSIKNTFSGSSVPRATSRSSCHKRTSLSDMDWTKSGLKEAGASPSPHDITIVYPQQRLPGKRTPHRSGDKQICREHFAEFVRNVDKLNLVSIKPRPALPLLLPDRKSDEYSNKDKRRRMGSMKHKRDDQLTPQSQSDVPSKSINCPLKADQLSPRSRSGVPSTCELLSTPVPSIHYILGYSYDLQVLRLDSNLCQSVLGNLWRTETGILLTKWLRLRYATADWTPVMTNSSSSRVRWRSVSEDSLDPKMYRMTSKCSYLLSKYSMSWGRCHRFSITNSSSLIQIV</sequence>
<organism evidence="2">
    <name type="scientific">Timema poppense</name>
    <name type="common">Walking stick</name>
    <dbReference type="NCBI Taxonomy" id="170557"/>
    <lineage>
        <taxon>Eukaryota</taxon>
        <taxon>Metazoa</taxon>
        <taxon>Ecdysozoa</taxon>
        <taxon>Arthropoda</taxon>
        <taxon>Hexapoda</taxon>
        <taxon>Insecta</taxon>
        <taxon>Pterygota</taxon>
        <taxon>Neoptera</taxon>
        <taxon>Polyneoptera</taxon>
        <taxon>Phasmatodea</taxon>
        <taxon>Timematodea</taxon>
        <taxon>Timematoidea</taxon>
        <taxon>Timematidae</taxon>
        <taxon>Timema</taxon>
    </lineage>
</organism>
<gene>
    <name evidence="2" type="ORF">TPSB3V08_LOCUS6053</name>
</gene>
<feature type="compositionally biased region" description="Basic residues" evidence="1">
    <location>
        <begin position="146"/>
        <end position="156"/>
    </location>
</feature>
<evidence type="ECO:0000313" key="2">
    <source>
        <dbReference type="EMBL" id="CAD7407771.1"/>
    </source>
</evidence>
<dbReference type="AlphaFoldDB" id="A0A7R9D608"/>
<proteinExistence type="predicted"/>
<feature type="region of interest" description="Disordered" evidence="1">
    <location>
        <begin position="133"/>
        <end position="175"/>
    </location>
</feature>